<keyword evidence="1" id="KW-0812">Transmembrane</keyword>
<protein>
    <recommendedName>
        <fullName evidence="4">Glycosyltransferase RgtA/B/C/D-like domain-containing protein</fullName>
    </recommendedName>
</protein>
<evidence type="ECO:0000256" key="1">
    <source>
        <dbReference type="SAM" id="Phobius"/>
    </source>
</evidence>
<evidence type="ECO:0000313" key="2">
    <source>
        <dbReference type="EMBL" id="OGK48441.1"/>
    </source>
</evidence>
<feature type="transmembrane region" description="Helical" evidence="1">
    <location>
        <begin position="390"/>
        <end position="408"/>
    </location>
</feature>
<keyword evidence="1" id="KW-1133">Transmembrane helix</keyword>
<feature type="transmembrane region" description="Helical" evidence="1">
    <location>
        <begin position="331"/>
        <end position="350"/>
    </location>
</feature>
<feature type="transmembrane region" description="Helical" evidence="1">
    <location>
        <begin position="244"/>
        <end position="264"/>
    </location>
</feature>
<keyword evidence="1" id="KW-0472">Membrane</keyword>
<name>A0A1F7IYM5_9BACT</name>
<feature type="transmembrane region" description="Helical" evidence="1">
    <location>
        <begin position="216"/>
        <end position="232"/>
    </location>
</feature>
<organism evidence="2 3">
    <name type="scientific">Candidatus Roizmanbacteria bacterium RIFCSPLOWO2_01_FULL_38_12</name>
    <dbReference type="NCBI Taxonomy" id="1802061"/>
    <lineage>
        <taxon>Bacteria</taxon>
        <taxon>Candidatus Roizmaniibacteriota</taxon>
    </lineage>
</organism>
<proteinExistence type="predicted"/>
<sequence length="512" mass="58209">MKRLIAILFLVVVSTILYGLTIRGFEGNPFSDKINRNLSESPGPFESSHERAPYALTYSLVENGSFALNKELADFASPDTVIKDDTFYIIFPPGISLLAMPFYNIGKAYSAAQLITFAGMTLFALFNLVLVYTISKHVFSIPTNLSLFSALIFGFATTSWSFASSLYQHHTTTFFVLTSFLAAWLYKTRLRTKWIWASWIWFSLGISVWLDYPSVILFAPIIFFMTLSSLKLKKVGDNFKIKIILIPLITSVIFISLAAFHGYYNHVNFGGWKNLAQLEPRYDTKLLNETTDEKKLDEIAKAEKTKSIEGVATENQFFRGFYILTIAPDKGVFFFSPILLLAVLGIVQSFKVIKKKLLELITFSSIFFINIFFYSSWGDPWGGWAYGPRYLIPSMAVLSIFTVIWLWINRHNIIVRIIASVLFIYSAAIATLGAVTTTITPPKVEADFLKLKYGFFNNWEVFINGKSGSFFYNKFLDNYVDLTQFYSIILIFISVYGLLLLFIKTSSRKDGN</sequence>
<feature type="transmembrane region" description="Helical" evidence="1">
    <location>
        <begin position="145"/>
        <end position="163"/>
    </location>
</feature>
<dbReference type="AlphaFoldDB" id="A0A1F7IYM5"/>
<evidence type="ECO:0008006" key="4">
    <source>
        <dbReference type="Google" id="ProtNLM"/>
    </source>
</evidence>
<feature type="transmembrane region" description="Helical" evidence="1">
    <location>
        <begin position="485"/>
        <end position="503"/>
    </location>
</feature>
<dbReference type="EMBL" id="MGAL01000016">
    <property type="protein sequence ID" value="OGK48441.1"/>
    <property type="molecule type" value="Genomic_DNA"/>
</dbReference>
<feature type="transmembrane region" description="Helical" evidence="1">
    <location>
        <begin position="357"/>
        <end position="378"/>
    </location>
</feature>
<comment type="caution">
    <text evidence="2">The sequence shown here is derived from an EMBL/GenBank/DDBJ whole genome shotgun (WGS) entry which is preliminary data.</text>
</comment>
<feature type="transmembrane region" description="Helical" evidence="1">
    <location>
        <begin position="413"/>
        <end position="435"/>
    </location>
</feature>
<dbReference type="STRING" id="1802061.A3A93_04585"/>
<accession>A0A1F7IYM5</accession>
<reference evidence="2 3" key="1">
    <citation type="journal article" date="2016" name="Nat. Commun.">
        <title>Thousands of microbial genomes shed light on interconnected biogeochemical processes in an aquifer system.</title>
        <authorList>
            <person name="Anantharaman K."/>
            <person name="Brown C.T."/>
            <person name="Hug L.A."/>
            <person name="Sharon I."/>
            <person name="Castelle C.J."/>
            <person name="Probst A.J."/>
            <person name="Thomas B.C."/>
            <person name="Singh A."/>
            <person name="Wilkins M.J."/>
            <person name="Karaoz U."/>
            <person name="Brodie E.L."/>
            <person name="Williams K.H."/>
            <person name="Hubbard S.S."/>
            <person name="Banfield J.F."/>
        </authorList>
    </citation>
    <scope>NUCLEOTIDE SEQUENCE [LARGE SCALE GENOMIC DNA]</scope>
</reference>
<evidence type="ECO:0000313" key="3">
    <source>
        <dbReference type="Proteomes" id="UP000177141"/>
    </source>
</evidence>
<feature type="transmembrane region" description="Helical" evidence="1">
    <location>
        <begin position="111"/>
        <end position="133"/>
    </location>
</feature>
<gene>
    <name evidence="2" type="ORF">A3A93_04585</name>
</gene>
<dbReference type="Proteomes" id="UP000177141">
    <property type="component" value="Unassembled WGS sequence"/>
</dbReference>